<protein>
    <submittedName>
        <fullName evidence="2">Uncharacterized protein</fullName>
    </submittedName>
</protein>
<reference evidence="2" key="1">
    <citation type="journal article" date="2023" name="Science">
        <title>Genome structures resolve the early diversification of teleost fishes.</title>
        <authorList>
            <person name="Parey E."/>
            <person name="Louis A."/>
            <person name="Montfort J."/>
            <person name="Bouchez O."/>
            <person name="Roques C."/>
            <person name="Iampietro C."/>
            <person name="Lluch J."/>
            <person name="Castinel A."/>
            <person name="Donnadieu C."/>
            <person name="Desvignes T."/>
            <person name="Floi Bucao C."/>
            <person name="Jouanno E."/>
            <person name="Wen M."/>
            <person name="Mejri S."/>
            <person name="Dirks R."/>
            <person name="Jansen H."/>
            <person name="Henkel C."/>
            <person name="Chen W.J."/>
            <person name="Zahm M."/>
            <person name="Cabau C."/>
            <person name="Klopp C."/>
            <person name="Thompson A.W."/>
            <person name="Robinson-Rechavi M."/>
            <person name="Braasch I."/>
            <person name="Lecointre G."/>
            <person name="Bobe J."/>
            <person name="Postlethwait J.H."/>
            <person name="Berthelot C."/>
            <person name="Roest Crollius H."/>
            <person name="Guiguen Y."/>
        </authorList>
    </citation>
    <scope>NUCLEOTIDE SEQUENCE</scope>
    <source>
        <strain evidence="2">NC1722</strain>
    </source>
</reference>
<evidence type="ECO:0000313" key="2">
    <source>
        <dbReference type="EMBL" id="KAJ8355326.1"/>
    </source>
</evidence>
<evidence type="ECO:0000313" key="3">
    <source>
        <dbReference type="Proteomes" id="UP001221898"/>
    </source>
</evidence>
<proteinExistence type="predicted"/>
<gene>
    <name evidence="2" type="ORF">AAFF_G00069800</name>
</gene>
<dbReference type="Proteomes" id="UP001221898">
    <property type="component" value="Unassembled WGS sequence"/>
</dbReference>
<name>A0AAD7R1U8_9TELE</name>
<organism evidence="2 3">
    <name type="scientific">Aldrovandia affinis</name>
    <dbReference type="NCBI Taxonomy" id="143900"/>
    <lineage>
        <taxon>Eukaryota</taxon>
        <taxon>Metazoa</taxon>
        <taxon>Chordata</taxon>
        <taxon>Craniata</taxon>
        <taxon>Vertebrata</taxon>
        <taxon>Euteleostomi</taxon>
        <taxon>Actinopterygii</taxon>
        <taxon>Neopterygii</taxon>
        <taxon>Teleostei</taxon>
        <taxon>Notacanthiformes</taxon>
        <taxon>Halosauridae</taxon>
        <taxon>Aldrovandia</taxon>
    </lineage>
</organism>
<evidence type="ECO:0000256" key="1">
    <source>
        <dbReference type="SAM" id="MobiDB-lite"/>
    </source>
</evidence>
<dbReference type="EMBL" id="JAINUG010001413">
    <property type="protein sequence ID" value="KAJ8355326.1"/>
    <property type="molecule type" value="Genomic_DNA"/>
</dbReference>
<keyword evidence="3" id="KW-1185">Reference proteome</keyword>
<feature type="region of interest" description="Disordered" evidence="1">
    <location>
        <begin position="67"/>
        <end position="88"/>
    </location>
</feature>
<feature type="region of interest" description="Disordered" evidence="1">
    <location>
        <begin position="1"/>
        <end position="38"/>
    </location>
</feature>
<feature type="compositionally biased region" description="Polar residues" evidence="1">
    <location>
        <begin position="71"/>
        <end position="88"/>
    </location>
</feature>
<accession>A0AAD7R1U8</accession>
<dbReference type="AlphaFoldDB" id="A0AAD7R1U8"/>
<sequence>MKKKPEGMAPHQEAGRLAQGRDDTSFNEQSVFTGSKRDEPFNDDNWLFEVKYDGYRMTIVKRAETCGSGTGAASTQRRCSRNRCGSSL</sequence>
<dbReference type="SUPFAM" id="SSF56091">
    <property type="entry name" value="DNA ligase/mRNA capping enzyme, catalytic domain"/>
    <property type="match status" value="1"/>
</dbReference>
<comment type="caution">
    <text evidence="2">The sequence shown here is derived from an EMBL/GenBank/DDBJ whole genome shotgun (WGS) entry which is preliminary data.</text>
</comment>